<dbReference type="PANTHER" id="PTHR11241">
    <property type="entry name" value="DEOXYURIDINE 5'-TRIPHOSPHATE NUCLEOTIDOHYDROLASE"/>
    <property type="match status" value="1"/>
</dbReference>
<proteinExistence type="inferred from homology"/>
<gene>
    <name evidence="5" type="primary">dut</name>
    <name evidence="7" type="ORF">EJ903_07165</name>
</gene>
<comment type="similarity">
    <text evidence="1 5">Belongs to the dUTPase family.</text>
</comment>
<evidence type="ECO:0000256" key="3">
    <source>
        <dbReference type="ARBA" id="ARBA00023080"/>
    </source>
</evidence>
<dbReference type="EC" id="3.6.1.23" evidence="5"/>
<evidence type="ECO:0000313" key="8">
    <source>
        <dbReference type="Proteomes" id="UP000277007"/>
    </source>
</evidence>
<dbReference type="InterPro" id="IPR033704">
    <property type="entry name" value="dUTPase_trimeric"/>
</dbReference>
<dbReference type="GO" id="GO:0004170">
    <property type="term" value="F:dUTP diphosphatase activity"/>
    <property type="evidence" value="ECO:0007669"/>
    <property type="project" value="UniProtKB-UniRule"/>
</dbReference>
<dbReference type="OrthoDB" id="9809956at2"/>
<evidence type="ECO:0000256" key="1">
    <source>
        <dbReference type="ARBA" id="ARBA00006581"/>
    </source>
</evidence>
<dbReference type="GO" id="GO:0000287">
    <property type="term" value="F:magnesium ion binding"/>
    <property type="evidence" value="ECO:0007669"/>
    <property type="project" value="UniProtKB-UniRule"/>
</dbReference>
<reference evidence="7 8" key="1">
    <citation type="submission" date="2018-12" db="EMBL/GenBank/DDBJ databases">
        <authorList>
            <person name="Yang Y."/>
        </authorList>
    </citation>
    <scope>NUCLEOTIDE SEQUENCE [LARGE SCALE GENOMIC DNA]</scope>
    <source>
        <strain evidence="7 8">L-25-5w-1</strain>
    </source>
</reference>
<evidence type="ECO:0000256" key="5">
    <source>
        <dbReference type="HAMAP-Rule" id="MF_00116"/>
    </source>
</evidence>
<protein>
    <recommendedName>
        <fullName evidence="5">Deoxyuridine 5'-triphosphate nucleotidohydrolase</fullName>
        <shortName evidence="5">dUTPase</shortName>
        <ecNumber evidence="5">3.6.1.23</ecNumber>
    </recommendedName>
    <alternativeName>
        <fullName evidence="5">dUTP pyrophosphatase</fullName>
    </alternativeName>
</protein>
<dbReference type="RefSeq" id="WP_126613594.1">
    <property type="nucleotide sequence ID" value="NZ_JBHUCY010000012.1"/>
</dbReference>
<evidence type="ECO:0000259" key="6">
    <source>
        <dbReference type="Pfam" id="PF00692"/>
    </source>
</evidence>
<comment type="caution">
    <text evidence="5">Lacks conserved residue(s) required for the propagation of feature annotation.</text>
</comment>
<keyword evidence="3 5" id="KW-0546">Nucleotide metabolism</keyword>
<organism evidence="7 8">
    <name type="scientific">Azospirillum griseum</name>
    <dbReference type="NCBI Taxonomy" id="2496639"/>
    <lineage>
        <taxon>Bacteria</taxon>
        <taxon>Pseudomonadati</taxon>
        <taxon>Pseudomonadota</taxon>
        <taxon>Alphaproteobacteria</taxon>
        <taxon>Rhodospirillales</taxon>
        <taxon>Azospirillaceae</taxon>
        <taxon>Azospirillum</taxon>
    </lineage>
</organism>
<dbReference type="SUPFAM" id="SSF51283">
    <property type="entry name" value="dUTPase-like"/>
    <property type="match status" value="1"/>
</dbReference>
<dbReference type="Gene3D" id="2.70.40.10">
    <property type="match status" value="1"/>
</dbReference>
<feature type="domain" description="dUTPase-like" evidence="6">
    <location>
        <begin position="19"/>
        <end position="152"/>
    </location>
</feature>
<dbReference type="Proteomes" id="UP000277007">
    <property type="component" value="Unassembled WGS sequence"/>
</dbReference>
<comment type="catalytic activity">
    <reaction evidence="4 5">
        <text>dUTP + H2O = dUMP + diphosphate + H(+)</text>
        <dbReference type="Rhea" id="RHEA:10248"/>
        <dbReference type="ChEBI" id="CHEBI:15377"/>
        <dbReference type="ChEBI" id="CHEBI:15378"/>
        <dbReference type="ChEBI" id="CHEBI:33019"/>
        <dbReference type="ChEBI" id="CHEBI:61555"/>
        <dbReference type="ChEBI" id="CHEBI:246422"/>
        <dbReference type="EC" id="3.6.1.23"/>
    </reaction>
</comment>
<dbReference type="Pfam" id="PF00692">
    <property type="entry name" value="dUTPase"/>
    <property type="match status" value="1"/>
</dbReference>
<dbReference type="PANTHER" id="PTHR11241:SF0">
    <property type="entry name" value="DEOXYURIDINE 5'-TRIPHOSPHATE NUCLEOTIDOHYDROLASE"/>
    <property type="match status" value="1"/>
</dbReference>
<comment type="pathway">
    <text evidence="5">Pyrimidine metabolism; dUMP biosynthesis; dUMP from dCTP (dUTP route): step 2/2.</text>
</comment>
<keyword evidence="5" id="KW-0479">Metal-binding</keyword>
<dbReference type="AlphaFoldDB" id="A0A3S0I2D7"/>
<name>A0A3S0I2D7_9PROT</name>
<comment type="caution">
    <text evidence="7">The sequence shown here is derived from an EMBL/GenBank/DDBJ whole genome shotgun (WGS) entry which is preliminary data.</text>
</comment>
<dbReference type="CDD" id="cd07557">
    <property type="entry name" value="trimeric_dUTPase"/>
    <property type="match status" value="1"/>
</dbReference>
<evidence type="ECO:0000256" key="4">
    <source>
        <dbReference type="ARBA" id="ARBA00047686"/>
    </source>
</evidence>
<feature type="binding site" evidence="5">
    <location>
        <begin position="90"/>
        <end position="92"/>
    </location>
    <ligand>
        <name>substrate</name>
    </ligand>
</feature>
<dbReference type="InterPro" id="IPR029054">
    <property type="entry name" value="dUTPase-like"/>
</dbReference>
<comment type="cofactor">
    <cofactor evidence="5">
        <name>Mg(2+)</name>
        <dbReference type="ChEBI" id="CHEBI:18420"/>
    </cofactor>
</comment>
<dbReference type="GO" id="GO:0006226">
    <property type="term" value="P:dUMP biosynthetic process"/>
    <property type="evidence" value="ECO:0007669"/>
    <property type="project" value="UniProtKB-UniRule"/>
</dbReference>
<keyword evidence="8" id="KW-1185">Reference proteome</keyword>
<feature type="binding site" evidence="5">
    <location>
        <position position="86"/>
    </location>
    <ligand>
        <name>substrate</name>
    </ligand>
</feature>
<evidence type="ECO:0000313" key="7">
    <source>
        <dbReference type="EMBL" id="RTR21895.1"/>
    </source>
</evidence>
<dbReference type="EMBL" id="RXMA01000005">
    <property type="protein sequence ID" value="RTR21895.1"/>
    <property type="molecule type" value="Genomic_DNA"/>
</dbReference>
<comment type="function">
    <text evidence="5">This enzyme is involved in nucleotide metabolism: it produces dUMP, the immediate precursor of thymidine nucleotides and it decreases the intracellular concentration of dUTP so that uracil cannot be incorporated into DNA.</text>
</comment>
<dbReference type="UniPathway" id="UPA00610">
    <property type="reaction ID" value="UER00666"/>
</dbReference>
<accession>A0A3S0I2D7</accession>
<dbReference type="GO" id="GO:0046081">
    <property type="term" value="P:dUTP catabolic process"/>
    <property type="evidence" value="ECO:0007669"/>
    <property type="project" value="InterPro"/>
</dbReference>
<sequence length="154" mass="15600">MTDSPPTLSFLRLPGNSDLPLPTYATAGAAGFDLRAALPAGESLRLDPGQRALVSIGFAVAVPAGWELQIRPRSGLAVKNGVTVLNSPGTIDSDYRGPVGVCLINLGADPFVIAHGDRIAQGVVARAPQAALVEVEALDETARGAGGFGSTGVA</sequence>
<evidence type="ECO:0000256" key="2">
    <source>
        <dbReference type="ARBA" id="ARBA00022801"/>
    </source>
</evidence>
<dbReference type="NCBIfam" id="TIGR00576">
    <property type="entry name" value="dut"/>
    <property type="match status" value="1"/>
</dbReference>
<keyword evidence="5" id="KW-0460">Magnesium</keyword>
<keyword evidence="2 5" id="KW-0378">Hydrolase</keyword>
<dbReference type="InterPro" id="IPR036157">
    <property type="entry name" value="dUTPase-like_sf"/>
</dbReference>
<dbReference type="InterPro" id="IPR008181">
    <property type="entry name" value="dUTPase"/>
</dbReference>
<feature type="binding site" evidence="5">
    <location>
        <begin position="73"/>
        <end position="75"/>
    </location>
    <ligand>
        <name>substrate</name>
    </ligand>
</feature>
<dbReference type="NCBIfam" id="NF001862">
    <property type="entry name" value="PRK00601.1"/>
    <property type="match status" value="1"/>
</dbReference>
<dbReference type="HAMAP" id="MF_00116">
    <property type="entry name" value="dUTPase_bact"/>
    <property type="match status" value="1"/>
</dbReference>